<organism evidence="3 4">
    <name type="scientific">Lentzea waywayandensis</name>
    <dbReference type="NCBI Taxonomy" id="84724"/>
    <lineage>
        <taxon>Bacteria</taxon>
        <taxon>Bacillati</taxon>
        <taxon>Actinomycetota</taxon>
        <taxon>Actinomycetes</taxon>
        <taxon>Pseudonocardiales</taxon>
        <taxon>Pseudonocardiaceae</taxon>
        <taxon>Lentzea</taxon>
    </lineage>
</organism>
<dbReference type="AlphaFoldDB" id="A0A1I6EV41"/>
<dbReference type="InterPro" id="IPR056303">
    <property type="entry name" value="AMIN-like"/>
</dbReference>
<feature type="domain" description="AMIN-like" evidence="2">
    <location>
        <begin position="29"/>
        <end position="148"/>
    </location>
</feature>
<dbReference type="OrthoDB" id="3393679at2"/>
<accession>A0A1I6EV41</accession>
<dbReference type="EMBL" id="FOYL01000005">
    <property type="protein sequence ID" value="SFR21402.1"/>
    <property type="molecule type" value="Genomic_DNA"/>
</dbReference>
<dbReference type="Pfam" id="PF24837">
    <property type="entry name" value="AMIN-like"/>
    <property type="match status" value="1"/>
</dbReference>
<gene>
    <name evidence="3" type="ORF">SAMN04488564_105594</name>
</gene>
<evidence type="ECO:0000313" key="4">
    <source>
        <dbReference type="Proteomes" id="UP000198583"/>
    </source>
</evidence>
<evidence type="ECO:0000259" key="2">
    <source>
        <dbReference type="Pfam" id="PF24837"/>
    </source>
</evidence>
<dbReference type="Proteomes" id="UP000198583">
    <property type="component" value="Unassembled WGS sequence"/>
</dbReference>
<feature type="chain" id="PRO_5011538982" description="AMIN-like domain-containing protein" evidence="1">
    <location>
        <begin position="25"/>
        <end position="150"/>
    </location>
</feature>
<dbReference type="RefSeq" id="WP_143138763.1">
    <property type="nucleotide sequence ID" value="NZ_FOYL01000005.1"/>
</dbReference>
<dbReference type="STRING" id="84724.SAMN04488564_105594"/>
<reference evidence="4" key="1">
    <citation type="submission" date="2016-10" db="EMBL/GenBank/DDBJ databases">
        <authorList>
            <person name="Varghese N."/>
            <person name="Submissions S."/>
        </authorList>
    </citation>
    <scope>NUCLEOTIDE SEQUENCE [LARGE SCALE GENOMIC DNA]</scope>
    <source>
        <strain evidence="4">DSM 44232</strain>
    </source>
</reference>
<sequence>MKRIAAAALVAVGMAVGVVPAVSAAEGNELTAIRTGLHAGFDRVVFDFTGPRPSVTEYRTTSLEHCASGKPITATGDEFLVVSMQPANAHDYAGPRAFDTPGLSKVRSVTNTCDFEAHLDFAIGYATKGRAYRISFLDNPTRVVVDVNNS</sequence>
<keyword evidence="4" id="KW-1185">Reference proteome</keyword>
<proteinExistence type="predicted"/>
<evidence type="ECO:0000256" key="1">
    <source>
        <dbReference type="SAM" id="SignalP"/>
    </source>
</evidence>
<evidence type="ECO:0000313" key="3">
    <source>
        <dbReference type="EMBL" id="SFR21402.1"/>
    </source>
</evidence>
<feature type="signal peptide" evidence="1">
    <location>
        <begin position="1"/>
        <end position="24"/>
    </location>
</feature>
<name>A0A1I6EV41_9PSEU</name>
<protein>
    <recommendedName>
        <fullName evidence="2">AMIN-like domain-containing protein</fullName>
    </recommendedName>
</protein>
<keyword evidence="1" id="KW-0732">Signal</keyword>